<evidence type="ECO:0000256" key="5">
    <source>
        <dbReference type="ARBA" id="ARBA00023034"/>
    </source>
</evidence>
<evidence type="ECO:0000256" key="2">
    <source>
        <dbReference type="ARBA" id="ARBA00004394"/>
    </source>
</evidence>
<reference evidence="8 9" key="1">
    <citation type="journal article" date="2016" name="Mol. Biol. Evol.">
        <title>Comparative Genomics of Early-Diverging Mushroom-Forming Fungi Provides Insights into the Origins of Lignocellulose Decay Capabilities.</title>
        <authorList>
            <person name="Nagy L.G."/>
            <person name="Riley R."/>
            <person name="Tritt A."/>
            <person name="Adam C."/>
            <person name="Daum C."/>
            <person name="Floudas D."/>
            <person name="Sun H."/>
            <person name="Yadav J.S."/>
            <person name="Pangilinan J."/>
            <person name="Larsson K.H."/>
            <person name="Matsuura K."/>
            <person name="Barry K."/>
            <person name="Labutti K."/>
            <person name="Kuo R."/>
            <person name="Ohm R.A."/>
            <person name="Bhattacharya S.S."/>
            <person name="Shirouzu T."/>
            <person name="Yoshinaga Y."/>
            <person name="Martin F.M."/>
            <person name="Grigoriev I.V."/>
            <person name="Hibbett D.S."/>
        </authorList>
    </citation>
    <scope>NUCLEOTIDE SEQUENCE [LARGE SCALE GENOMIC DNA]</scope>
    <source>
        <strain evidence="8 9">HHB14362 ss-1</strain>
    </source>
</reference>
<evidence type="ECO:0000256" key="6">
    <source>
        <dbReference type="ARBA" id="ARBA00023136"/>
    </source>
</evidence>
<organism evidence="8 9">
    <name type="scientific">Neolentinus lepideus HHB14362 ss-1</name>
    <dbReference type="NCBI Taxonomy" id="1314782"/>
    <lineage>
        <taxon>Eukaryota</taxon>
        <taxon>Fungi</taxon>
        <taxon>Dikarya</taxon>
        <taxon>Basidiomycota</taxon>
        <taxon>Agaricomycotina</taxon>
        <taxon>Agaricomycetes</taxon>
        <taxon>Gloeophyllales</taxon>
        <taxon>Gloeophyllaceae</taxon>
        <taxon>Neolentinus</taxon>
    </lineage>
</organism>
<protein>
    <submittedName>
        <fullName evidence="8">Zinc/iron permease</fullName>
    </submittedName>
</protein>
<dbReference type="GO" id="GO:0046873">
    <property type="term" value="F:metal ion transmembrane transporter activity"/>
    <property type="evidence" value="ECO:0007669"/>
    <property type="project" value="InterPro"/>
</dbReference>
<accession>A0A165TYI4</accession>
<dbReference type="InterPro" id="IPR003689">
    <property type="entry name" value="ZIP"/>
</dbReference>
<dbReference type="AlphaFoldDB" id="A0A165TYI4"/>
<sequence>MSGAVGVLLMSLALGAASFGIGVLPLSLNFTGPGLAGLSAVGTGLLLGAALGIIIPEGVETTAAAYAGNEFPTSKIALSLLVGFILMLVVEQSIASHAQGPSNALGAKIIQSRSDVQFDADVDDIELGASPRAAEFSPADRPRSIISREGRKEAVPLTVGLFIHGLADGLALGVSALSDSQAEHTSELSLVVFVAILIHKAPTTIAFTTSLLSTPLPRSEIKKYIAVFASSTPLGALASYALFYILGAGTAGDMSGLALLVSGGSFMYVATVLQPVSDHSEGASLELRKSTRTLLIVLGMVVPFLITVLVGHGHEADSQRTPS</sequence>
<comment type="subcellular location">
    <subcellularLocation>
        <location evidence="1">Endomembrane system</location>
        <topology evidence="1">Multi-pass membrane protein</topology>
    </subcellularLocation>
    <subcellularLocation>
        <location evidence="2">Golgi apparatus membrane</location>
    </subcellularLocation>
</comment>
<feature type="transmembrane region" description="Helical" evidence="7">
    <location>
        <begin position="76"/>
        <end position="95"/>
    </location>
</feature>
<feature type="transmembrane region" description="Helical" evidence="7">
    <location>
        <begin position="6"/>
        <end position="28"/>
    </location>
</feature>
<dbReference type="PANTHER" id="PTHR16133:SF0">
    <property type="entry name" value="ZINC_IRON REGULATED TRANSPORTER-RELATED PROTEIN 102B, ISOFORM E"/>
    <property type="match status" value="1"/>
</dbReference>
<feature type="transmembrane region" description="Helical" evidence="7">
    <location>
        <begin position="224"/>
        <end position="248"/>
    </location>
</feature>
<name>A0A165TYI4_9AGAM</name>
<dbReference type="STRING" id="1314782.A0A165TYI4"/>
<evidence type="ECO:0000256" key="7">
    <source>
        <dbReference type="SAM" id="Phobius"/>
    </source>
</evidence>
<evidence type="ECO:0000256" key="1">
    <source>
        <dbReference type="ARBA" id="ARBA00004127"/>
    </source>
</evidence>
<feature type="transmembrane region" description="Helical" evidence="7">
    <location>
        <begin position="35"/>
        <end position="56"/>
    </location>
</feature>
<dbReference type="OrthoDB" id="19859at2759"/>
<keyword evidence="9" id="KW-1185">Reference proteome</keyword>
<gene>
    <name evidence="8" type="ORF">NEOLEDRAFT_1155087</name>
</gene>
<dbReference type="Proteomes" id="UP000076761">
    <property type="component" value="Unassembled WGS sequence"/>
</dbReference>
<dbReference type="GO" id="GO:0006829">
    <property type="term" value="P:zinc ion transport"/>
    <property type="evidence" value="ECO:0007669"/>
    <property type="project" value="InterPro"/>
</dbReference>
<feature type="transmembrane region" description="Helical" evidence="7">
    <location>
        <begin position="254"/>
        <end position="273"/>
    </location>
</feature>
<evidence type="ECO:0000256" key="3">
    <source>
        <dbReference type="ARBA" id="ARBA00022692"/>
    </source>
</evidence>
<feature type="transmembrane region" description="Helical" evidence="7">
    <location>
        <begin position="294"/>
        <end position="313"/>
    </location>
</feature>
<dbReference type="EMBL" id="KV425562">
    <property type="protein sequence ID" value="KZT27363.1"/>
    <property type="molecule type" value="Genomic_DNA"/>
</dbReference>
<dbReference type="GO" id="GO:0000139">
    <property type="term" value="C:Golgi membrane"/>
    <property type="evidence" value="ECO:0007669"/>
    <property type="project" value="UniProtKB-SubCell"/>
</dbReference>
<keyword evidence="4 7" id="KW-1133">Transmembrane helix</keyword>
<dbReference type="Pfam" id="PF02535">
    <property type="entry name" value="Zip"/>
    <property type="match status" value="1"/>
</dbReference>
<evidence type="ECO:0000313" key="9">
    <source>
        <dbReference type="Proteomes" id="UP000076761"/>
    </source>
</evidence>
<dbReference type="InterPro" id="IPR045891">
    <property type="entry name" value="ZIP9"/>
</dbReference>
<dbReference type="InParanoid" id="A0A165TYI4"/>
<keyword evidence="3 7" id="KW-0812">Transmembrane</keyword>
<evidence type="ECO:0000256" key="4">
    <source>
        <dbReference type="ARBA" id="ARBA00022989"/>
    </source>
</evidence>
<dbReference type="PANTHER" id="PTHR16133">
    <property type="entry name" value="SOLUTE CARRIER FAMILY 39 ZINC TRANSPORTER , MEMBER 9-RELATED"/>
    <property type="match status" value="1"/>
</dbReference>
<keyword evidence="5" id="KW-0333">Golgi apparatus</keyword>
<feature type="transmembrane region" description="Helical" evidence="7">
    <location>
        <begin position="190"/>
        <end position="212"/>
    </location>
</feature>
<evidence type="ECO:0000313" key="8">
    <source>
        <dbReference type="EMBL" id="KZT27363.1"/>
    </source>
</evidence>
<keyword evidence="6 7" id="KW-0472">Membrane</keyword>
<proteinExistence type="predicted"/>